<dbReference type="HOGENOM" id="CLU_2997582_0_0_1"/>
<proteinExistence type="predicted"/>
<reference evidence="1" key="1">
    <citation type="submission" date="2013-07" db="EMBL/GenBank/DDBJ databases">
        <title>The genome of an arbuscular mycorrhizal fungus provides insights into the evolution of the oldest plant symbiosis.</title>
        <authorList>
            <consortium name="DOE Joint Genome Institute"/>
            <person name="Tisserant E."/>
            <person name="Malbreil M."/>
            <person name="Kuo A."/>
            <person name="Kohler A."/>
            <person name="Symeonidi A."/>
            <person name="Balestrini R."/>
            <person name="Charron P."/>
            <person name="Duensing N."/>
            <person name="Frei-dit-Frey N."/>
            <person name="Gianinazzi-Pearson V."/>
            <person name="Gilbert B."/>
            <person name="Handa Y."/>
            <person name="Hijri M."/>
            <person name="Kaul R."/>
            <person name="Kawaguchi M."/>
            <person name="Krajinski F."/>
            <person name="Lammers P."/>
            <person name="Lapierre D."/>
            <person name="Masclaux F.G."/>
            <person name="Murat C."/>
            <person name="Morin E."/>
            <person name="Ndikumana S."/>
            <person name="Pagni M."/>
            <person name="Petitpierre D."/>
            <person name="Requena N."/>
            <person name="Rosikiewicz P."/>
            <person name="Riley R."/>
            <person name="Saito K."/>
            <person name="San Clemente H."/>
            <person name="Shapiro H."/>
            <person name="van Tuinen D."/>
            <person name="Becard G."/>
            <person name="Bonfante P."/>
            <person name="Paszkowski U."/>
            <person name="Shachar-Hill Y."/>
            <person name="Young J.P."/>
            <person name="Sanders I.R."/>
            <person name="Henrissat B."/>
            <person name="Rensing S.A."/>
            <person name="Grigoriev I.V."/>
            <person name="Corradi N."/>
            <person name="Roux C."/>
            <person name="Martin F."/>
        </authorList>
    </citation>
    <scope>NUCLEOTIDE SEQUENCE</scope>
    <source>
        <strain evidence="1">DAOM 197198</strain>
    </source>
</reference>
<evidence type="ECO:0000313" key="1">
    <source>
        <dbReference type="EMBL" id="ESA15071.1"/>
    </source>
</evidence>
<gene>
    <name evidence="1" type="ORF">GLOINDRAFT_24277</name>
</gene>
<protein>
    <submittedName>
        <fullName evidence="1">Uncharacterized protein</fullName>
    </submittedName>
</protein>
<organism evidence="1">
    <name type="scientific">Rhizophagus irregularis (strain DAOM 181602 / DAOM 197198 / MUCL 43194)</name>
    <name type="common">Arbuscular mycorrhizal fungus</name>
    <name type="synonym">Glomus intraradices</name>
    <dbReference type="NCBI Taxonomy" id="747089"/>
    <lineage>
        <taxon>Eukaryota</taxon>
        <taxon>Fungi</taxon>
        <taxon>Fungi incertae sedis</taxon>
        <taxon>Mucoromycota</taxon>
        <taxon>Glomeromycotina</taxon>
        <taxon>Glomeromycetes</taxon>
        <taxon>Glomerales</taxon>
        <taxon>Glomeraceae</taxon>
        <taxon>Rhizophagus</taxon>
    </lineage>
</organism>
<dbReference type="AlphaFoldDB" id="U9UHK0"/>
<sequence length="57" mass="6605">MVKHLLYSITKWTSYSMNSMNKHSMDSCTLKFIWPKISSLTKQNNISHSNIDKSIGK</sequence>
<name>U9UHK0_RHIID</name>
<accession>U9UHK0</accession>
<dbReference type="EMBL" id="KI282319">
    <property type="protein sequence ID" value="ESA15071.1"/>
    <property type="molecule type" value="Genomic_DNA"/>
</dbReference>